<evidence type="ECO:0000259" key="7">
    <source>
        <dbReference type="Pfam" id="PF00462"/>
    </source>
</evidence>
<dbReference type="RefSeq" id="WP_116207028.1">
    <property type="nucleotide sequence ID" value="NZ_QUNR01000001.1"/>
</dbReference>
<keyword evidence="6" id="KW-0963">Cytoplasm</keyword>
<evidence type="ECO:0000256" key="6">
    <source>
        <dbReference type="RuleBase" id="RU364065"/>
    </source>
</evidence>
<comment type="similarity">
    <text evidence="1 6">Belongs to the glutaredoxin family.</text>
</comment>
<dbReference type="InterPro" id="IPR011767">
    <property type="entry name" value="GLR_AS"/>
</dbReference>
<dbReference type="CDD" id="cd03418">
    <property type="entry name" value="GRX_GRXb_1_3_like"/>
    <property type="match status" value="1"/>
</dbReference>
<evidence type="ECO:0000256" key="5">
    <source>
        <dbReference type="ARBA" id="ARBA00023284"/>
    </source>
</evidence>
<dbReference type="GO" id="GO:0045454">
    <property type="term" value="P:cell redox homeostasis"/>
    <property type="evidence" value="ECO:0007669"/>
    <property type="project" value="InterPro"/>
</dbReference>
<dbReference type="PANTHER" id="PTHR46679:SF1">
    <property type="entry name" value="GLUTAREDOXIN-2, MITOCHONDRIAL"/>
    <property type="match status" value="1"/>
</dbReference>
<evidence type="ECO:0000313" key="8">
    <source>
        <dbReference type="EMBL" id="REH39945.1"/>
    </source>
</evidence>
<feature type="domain" description="Glutaredoxin" evidence="7">
    <location>
        <begin position="4"/>
        <end position="62"/>
    </location>
</feature>
<accession>A0A3E0H888</accession>
<keyword evidence="4" id="KW-1015">Disulfide bond</keyword>
<dbReference type="NCBIfam" id="TIGR02181">
    <property type="entry name" value="GRX_bact"/>
    <property type="match status" value="1"/>
</dbReference>
<evidence type="ECO:0000313" key="9">
    <source>
        <dbReference type="Proteomes" id="UP000256774"/>
    </source>
</evidence>
<evidence type="ECO:0000256" key="1">
    <source>
        <dbReference type="ARBA" id="ARBA00007787"/>
    </source>
</evidence>
<name>A0A3E0H888_9GAMM</name>
<keyword evidence="5 6" id="KW-0676">Redox-active center</keyword>
<sequence length="84" mass="9342">MAKVIIYTTRTCPFCVRAKQLLRNKAISFDDIDVSNDPEQRAALTARSGSRTVPQVFINDTFMGGCDELFGLERSGQLDQLTQA</sequence>
<proteinExistence type="inferred from homology"/>
<comment type="caution">
    <text evidence="8">The sequence shown here is derived from an EMBL/GenBank/DDBJ whole genome shotgun (WGS) entry which is preliminary data.</text>
</comment>
<comment type="function">
    <text evidence="6">Has a glutathione-disulfide oxidoreductase activity in the presence of NADPH and glutathione reductase. Reduces low molecular weight disulfides and proteins.</text>
</comment>
<keyword evidence="2 6" id="KW-0813">Transport</keyword>
<dbReference type="AlphaFoldDB" id="A0A3E0H888"/>
<keyword evidence="3 6" id="KW-0249">Electron transport</keyword>
<evidence type="ECO:0000256" key="4">
    <source>
        <dbReference type="ARBA" id="ARBA00023157"/>
    </source>
</evidence>
<dbReference type="InterPro" id="IPR011900">
    <property type="entry name" value="GRX_bact"/>
</dbReference>
<organism evidence="8 9">
    <name type="scientific">Paraperlucidibaca baekdonensis</name>
    <dbReference type="NCBI Taxonomy" id="748120"/>
    <lineage>
        <taxon>Bacteria</taxon>
        <taxon>Pseudomonadati</taxon>
        <taxon>Pseudomonadota</taxon>
        <taxon>Gammaproteobacteria</taxon>
        <taxon>Moraxellales</taxon>
        <taxon>Moraxellaceae</taxon>
        <taxon>Paraperlucidibaca</taxon>
    </lineage>
</organism>
<evidence type="ECO:0000256" key="2">
    <source>
        <dbReference type="ARBA" id="ARBA00022448"/>
    </source>
</evidence>
<dbReference type="PANTHER" id="PTHR46679">
    <property type="match status" value="1"/>
</dbReference>
<dbReference type="Proteomes" id="UP000256774">
    <property type="component" value="Unassembled WGS sequence"/>
</dbReference>
<reference evidence="8 9" key="1">
    <citation type="submission" date="2018-08" db="EMBL/GenBank/DDBJ databases">
        <title>Genomic Encyclopedia of Type Strains, Phase IV (KMG-IV): sequencing the most valuable type-strain genomes for metagenomic binning, comparative biology and taxonomic classification.</title>
        <authorList>
            <person name="Goeker M."/>
        </authorList>
    </citation>
    <scope>NUCLEOTIDE SEQUENCE [LARGE SCALE GENOMIC DNA]</scope>
    <source>
        <strain evidence="8 9">DSM 26022</strain>
    </source>
</reference>
<dbReference type="OrthoDB" id="9814618at2"/>
<gene>
    <name evidence="8" type="ORF">DFR26_0140</name>
</gene>
<dbReference type="GO" id="GO:0015035">
    <property type="term" value="F:protein-disulfide reductase activity"/>
    <property type="evidence" value="ECO:0007669"/>
    <property type="project" value="TreeGrafter"/>
</dbReference>
<dbReference type="GO" id="GO:0015038">
    <property type="term" value="F:glutathione disulfide oxidoreductase activity"/>
    <property type="evidence" value="ECO:0007669"/>
    <property type="project" value="UniProtKB-UniRule"/>
</dbReference>
<protein>
    <recommendedName>
        <fullName evidence="6">Glutaredoxin</fullName>
    </recommendedName>
</protein>
<dbReference type="PROSITE" id="PS00195">
    <property type="entry name" value="GLUTAREDOXIN_1"/>
    <property type="match status" value="1"/>
</dbReference>
<dbReference type="PROSITE" id="PS51354">
    <property type="entry name" value="GLUTAREDOXIN_2"/>
    <property type="match status" value="1"/>
</dbReference>
<dbReference type="InterPro" id="IPR036249">
    <property type="entry name" value="Thioredoxin-like_sf"/>
</dbReference>
<dbReference type="SUPFAM" id="SSF52833">
    <property type="entry name" value="Thioredoxin-like"/>
    <property type="match status" value="1"/>
</dbReference>
<dbReference type="PRINTS" id="PR00160">
    <property type="entry name" value="GLUTAREDOXIN"/>
</dbReference>
<dbReference type="Pfam" id="PF00462">
    <property type="entry name" value="Glutaredoxin"/>
    <property type="match status" value="1"/>
</dbReference>
<dbReference type="Gene3D" id="3.40.30.10">
    <property type="entry name" value="Glutaredoxin"/>
    <property type="match status" value="1"/>
</dbReference>
<dbReference type="InterPro" id="IPR014025">
    <property type="entry name" value="Glutaredoxin_subgr"/>
</dbReference>
<keyword evidence="9" id="KW-1185">Reference proteome</keyword>
<dbReference type="InterPro" id="IPR002109">
    <property type="entry name" value="Glutaredoxin"/>
</dbReference>
<evidence type="ECO:0000256" key="3">
    <source>
        <dbReference type="ARBA" id="ARBA00022982"/>
    </source>
</evidence>
<dbReference type="EMBL" id="QUNR01000001">
    <property type="protein sequence ID" value="REH39945.1"/>
    <property type="molecule type" value="Genomic_DNA"/>
</dbReference>